<dbReference type="Gene3D" id="3.40.1090.10">
    <property type="entry name" value="Cytosolic phospholipase A2 catalytic domain"/>
    <property type="match status" value="1"/>
</dbReference>
<evidence type="ECO:0000256" key="3">
    <source>
        <dbReference type="ARBA" id="ARBA00022821"/>
    </source>
</evidence>
<comment type="similarity">
    <text evidence="1 7">Belongs to the patatin family.</text>
</comment>
<accession>A0A4Y7I9M3</accession>
<dbReference type="EC" id="3.1.1.-" evidence="7"/>
<dbReference type="PROSITE" id="PS51635">
    <property type="entry name" value="PNPLA"/>
    <property type="match status" value="1"/>
</dbReference>
<protein>
    <recommendedName>
        <fullName evidence="7">Patatin</fullName>
        <ecNumber evidence="7">3.1.1.-</ecNumber>
    </recommendedName>
</protein>
<evidence type="ECO:0000256" key="5">
    <source>
        <dbReference type="ARBA" id="ARBA00023098"/>
    </source>
</evidence>
<comment type="domain">
    <text evidence="7">The nitrogen atoms of the two glycine residues in the GGXR motif define the oxyanion hole, and stabilize the oxyanion that forms during the nucleophilic attack by the catalytic serine during substrate cleavage.</text>
</comment>
<proteinExistence type="inferred from homology"/>
<evidence type="ECO:0000256" key="2">
    <source>
        <dbReference type="ARBA" id="ARBA00022801"/>
    </source>
</evidence>
<keyword evidence="5 6" id="KW-0443">Lipid metabolism</keyword>
<evidence type="ECO:0000256" key="1">
    <source>
        <dbReference type="ARBA" id="ARBA00010240"/>
    </source>
</evidence>
<evidence type="ECO:0000256" key="7">
    <source>
        <dbReference type="RuleBase" id="RU361262"/>
    </source>
</evidence>
<dbReference type="EMBL" id="CM010715">
    <property type="protein sequence ID" value="RZC45633.1"/>
    <property type="molecule type" value="Genomic_DNA"/>
</dbReference>
<dbReference type="GO" id="GO:0016042">
    <property type="term" value="P:lipid catabolic process"/>
    <property type="evidence" value="ECO:0007669"/>
    <property type="project" value="UniProtKB-UniRule"/>
</dbReference>
<comment type="function">
    <text evidence="7">Lipolytic acyl hydrolase (LAH).</text>
</comment>
<feature type="active site" description="Nucleophile" evidence="6">
    <location>
        <position position="247"/>
    </location>
</feature>
<evidence type="ECO:0000259" key="8">
    <source>
        <dbReference type="PROSITE" id="PS51635"/>
    </source>
</evidence>
<gene>
    <name evidence="9" type="ORF">C5167_038587</name>
</gene>
<dbReference type="Pfam" id="PF01734">
    <property type="entry name" value="Patatin"/>
    <property type="match status" value="1"/>
</dbReference>
<keyword evidence="10" id="KW-1185">Reference proteome</keyword>
<keyword evidence="4 6" id="KW-0442">Lipid degradation</keyword>
<dbReference type="Gene3D" id="1.25.40.10">
    <property type="entry name" value="Tetratricopeptide repeat domain"/>
    <property type="match status" value="1"/>
</dbReference>
<organism evidence="9 10">
    <name type="scientific">Papaver somniferum</name>
    <name type="common">Opium poppy</name>
    <dbReference type="NCBI Taxonomy" id="3469"/>
    <lineage>
        <taxon>Eukaryota</taxon>
        <taxon>Viridiplantae</taxon>
        <taxon>Streptophyta</taxon>
        <taxon>Embryophyta</taxon>
        <taxon>Tracheophyta</taxon>
        <taxon>Spermatophyta</taxon>
        <taxon>Magnoliopsida</taxon>
        <taxon>Ranunculales</taxon>
        <taxon>Papaveraceae</taxon>
        <taxon>Papaveroideae</taxon>
        <taxon>Papaver</taxon>
    </lineage>
</organism>
<sequence>MELMAMEELLLSLCNQCRTNQLPKFSYFTFALTAYNHAGLVGQGFHLFNSMNHEFNTVPIRDRDGCVVDLFARARRFKDAMDVINKTPFDPDACPPKYRHGKDSCRASIFSFEPPNPGDYVTLSNIYARTGKFDDSLSYWLAMIKPNSMMLRFRCVNRELCLEFGPDEEQGFVKYWICTNTPVHEEELYVRLHISAKLRQMQIVRKLHKSSIATDTCSAIIWFCMKQELDGEDARIADYFDVIAGTSTGGLITAMLTAPDQHKRPLFMEKDVTPFYLKHCPKIFPQSTKSRVVYPLVKMMGALIGPKYDGKYLLKLLQKILGDRRLKETLTHVIIPTFDIKLLQPVIFSSFEVQTDVFKNALLSDICVSTSSAPTYFPAHYFETKDAEGNVREFHLVDGGVAANNPALLAMKPVGEKPPEELDLPAEHVLDYRRFVCISLGTGSSKMAKKYNSKRAAKWGMFGWLLNKGGCPLVDSFMSASGDMVDLHMSYIFRSSRCEDNYLRIQDDSLSGDASSTDKATKKNLEMLVKIGERLLKKPVSRVNLDTGLNEAVESEGTNEQALTRFAKLLSEERRMRKARLEEKRRV</sequence>
<dbReference type="PANTHER" id="PTHR32176">
    <property type="entry name" value="XYLOSE ISOMERASE"/>
    <property type="match status" value="1"/>
</dbReference>
<dbReference type="GO" id="GO:0047372">
    <property type="term" value="F:monoacylglycerol lipase activity"/>
    <property type="evidence" value="ECO:0007669"/>
    <property type="project" value="TreeGrafter"/>
</dbReference>
<keyword evidence="3" id="KW-0611">Plant defense</keyword>
<keyword evidence="2 6" id="KW-0378">Hydrolase</keyword>
<name>A0A4Y7I9M3_PAPSO</name>
<dbReference type="Gramene" id="RZC45633">
    <property type="protein sequence ID" value="RZC45633"/>
    <property type="gene ID" value="C5167_038587"/>
</dbReference>
<dbReference type="AlphaFoldDB" id="A0A4Y7I9M3"/>
<evidence type="ECO:0000256" key="6">
    <source>
        <dbReference type="PROSITE-ProRule" id="PRU01161"/>
    </source>
</evidence>
<dbReference type="FunFam" id="3.40.1090.10:FF:000005">
    <property type="entry name" value="Patatin"/>
    <property type="match status" value="1"/>
</dbReference>
<feature type="domain" description="PNPLA" evidence="8">
    <location>
        <begin position="210"/>
        <end position="411"/>
    </location>
</feature>
<dbReference type="InterPro" id="IPR016035">
    <property type="entry name" value="Acyl_Trfase/lysoPLipase"/>
</dbReference>
<evidence type="ECO:0000313" key="9">
    <source>
        <dbReference type="EMBL" id="RZC45633.1"/>
    </source>
</evidence>
<dbReference type="GO" id="GO:0006952">
    <property type="term" value="P:defense response"/>
    <property type="evidence" value="ECO:0007669"/>
    <property type="project" value="UniProtKB-KW"/>
</dbReference>
<evidence type="ECO:0000313" key="10">
    <source>
        <dbReference type="Proteomes" id="UP000316621"/>
    </source>
</evidence>
<dbReference type="PANTHER" id="PTHR32176:SF105">
    <property type="entry name" value="PATATIN"/>
    <property type="match status" value="1"/>
</dbReference>
<dbReference type="SUPFAM" id="SSF52151">
    <property type="entry name" value="FabD/lysophospholipase-like"/>
    <property type="match status" value="1"/>
</dbReference>
<feature type="short sequence motif" description="DGA/G" evidence="6">
    <location>
        <begin position="398"/>
        <end position="400"/>
    </location>
</feature>
<dbReference type="InterPro" id="IPR002641">
    <property type="entry name" value="PNPLA_dom"/>
</dbReference>
<evidence type="ECO:0000256" key="4">
    <source>
        <dbReference type="ARBA" id="ARBA00022963"/>
    </source>
</evidence>
<dbReference type="InterPro" id="IPR011990">
    <property type="entry name" value="TPR-like_helical_dom_sf"/>
</dbReference>
<reference evidence="9 10" key="1">
    <citation type="journal article" date="2018" name="Science">
        <title>The opium poppy genome and morphinan production.</title>
        <authorList>
            <person name="Guo L."/>
            <person name="Winzer T."/>
            <person name="Yang X."/>
            <person name="Li Y."/>
            <person name="Ning Z."/>
            <person name="He Z."/>
            <person name="Teodor R."/>
            <person name="Lu Y."/>
            <person name="Bowser T.A."/>
            <person name="Graham I.A."/>
            <person name="Ye K."/>
        </authorList>
    </citation>
    <scope>NUCLEOTIDE SEQUENCE [LARGE SCALE GENOMIC DNA]</scope>
    <source>
        <strain evidence="10">cv. HN1</strain>
        <tissue evidence="9">Leaves</tissue>
    </source>
</reference>
<dbReference type="Proteomes" id="UP000316621">
    <property type="component" value="Chromosome 1"/>
</dbReference>
<feature type="short sequence motif" description="GXSXG" evidence="6">
    <location>
        <begin position="245"/>
        <end position="249"/>
    </location>
</feature>
<dbReference type="GO" id="GO:0004620">
    <property type="term" value="F:phospholipase activity"/>
    <property type="evidence" value="ECO:0007669"/>
    <property type="project" value="TreeGrafter"/>
</dbReference>
<feature type="active site" description="Proton acceptor" evidence="6">
    <location>
        <position position="398"/>
    </location>
</feature>
<comment type="caution">
    <text evidence="6">Lacks conserved residue(s) required for the propagation of feature annotation.</text>
</comment>